<comment type="caution">
    <text evidence="1">The sequence shown here is derived from an EMBL/GenBank/DDBJ whole genome shotgun (WGS) entry which is preliminary data.</text>
</comment>
<accession>A0ACC1KQS6</accession>
<dbReference type="Proteomes" id="UP001140096">
    <property type="component" value="Unassembled WGS sequence"/>
</dbReference>
<proteinExistence type="predicted"/>
<keyword evidence="2" id="KW-1185">Reference proteome</keyword>
<name>A0ACC1KQS6_9FUNG</name>
<dbReference type="EMBL" id="JANBUP010004728">
    <property type="protein sequence ID" value="KAJ2793371.1"/>
    <property type="molecule type" value="Genomic_DNA"/>
</dbReference>
<reference evidence="1" key="1">
    <citation type="submission" date="2022-07" db="EMBL/GenBank/DDBJ databases">
        <title>Phylogenomic reconstructions and comparative analyses of Kickxellomycotina fungi.</title>
        <authorList>
            <person name="Reynolds N.K."/>
            <person name="Stajich J.E."/>
            <person name="Barry K."/>
            <person name="Grigoriev I.V."/>
            <person name="Crous P."/>
            <person name="Smith M.E."/>
        </authorList>
    </citation>
    <scope>NUCLEOTIDE SEQUENCE</scope>
    <source>
        <strain evidence="1">CBS 102833</strain>
    </source>
</reference>
<feature type="non-terminal residue" evidence="1">
    <location>
        <position position="191"/>
    </location>
</feature>
<evidence type="ECO:0000313" key="1">
    <source>
        <dbReference type="EMBL" id="KAJ2793371.1"/>
    </source>
</evidence>
<sequence>MLQWGTVLQHDWLRHKCLGNRHVAMVGDGVNDGAALVAAQVGVVMWSGTDIAMEAVSMVLMRKDMADVVAVLDLARTIFRRIQWNYVWASMYNLLGISLAMGLFMPLGVVMPPMFAGLAMAMSSLSIMASSLLLKLYHKPVCRAPPPSALPLQLSEVSILAAPRLKRPSADFVVDVGDLEMEMGVMSNDSL</sequence>
<gene>
    <name evidence="1" type="primary">CCC2_2</name>
    <name evidence="1" type="ORF">H4S07_007074</name>
</gene>
<organism evidence="1 2">
    <name type="scientific">Coemansia furcata</name>
    <dbReference type="NCBI Taxonomy" id="417177"/>
    <lineage>
        <taxon>Eukaryota</taxon>
        <taxon>Fungi</taxon>
        <taxon>Fungi incertae sedis</taxon>
        <taxon>Zoopagomycota</taxon>
        <taxon>Kickxellomycotina</taxon>
        <taxon>Kickxellomycetes</taxon>
        <taxon>Kickxellales</taxon>
        <taxon>Kickxellaceae</taxon>
        <taxon>Coemansia</taxon>
    </lineage>
</organism>
<evidence type="ECO:0000313" key="2">
    <source>
        <dbReference type="Proteomes" id="UP001140096"/>
    </source>
</evidence>
<protein>
    <submittedName>
        <fullName evidence="1">Cu(2+)-transporting P-type ATPase</fullName>
    </submittedName>
</protein>